<protein>
    <recommendedName>
        <fullName evidence="4">Preprotein translocase subunit YajC</fullName>
    </recommendedName>
</protein>
<dbReference type="AlphaFoldDB" id="A0A4P5NZP8"/>
<dbReference type="EMBL" id="BDLU01000040">
    <property type="protein sequence ID" value="GCE83755.1"/>
    <property type="molecule type" value="Genomic_DNA"/>
</dbReference>
<evidence type="ECO:0000256" key="1">
    <source>
        <dbReference type="SAM" id="MobiDB-lite"/>
    </source>
</evidence>
<dbReference type="Proteomes" id="UP000315095">
    <property type="component" value="Unassembled WGS sequence"/>
</dbReference>
<comment type="caution">
    <text evidence="2">The sequence shown here is derived from an EMBL/GenBank/DDBJ whole genome shotgun (WGS) entry which is preliminary data.</text>
</comment>
<accession>A0A4P5NZP8</accession>
<proteinExistence type="predicted"/>
<accession>A0A4P5NVY6</accession>
<feature type="region of interest" description="Disordered" evidence="1">
    <location>
        <begin position="131"/>
        <end position="156"/>
    </location>
</feature>
<name>A0A4P5NZP8_9PROT</name>
<keyword evidence="3" id="KW-1185">Reference proteome</keyword>
<evidence type="ECO:0000313" key="2">
    <source>
        <dbReference type="EMBL" id="GCE83755.1"/>
    </source>
</evidence>
<feature type="region of interest" description="Disordered" evidence="1">
    <location>
        <begin position="1"/>
        <end position="23"/>
    </location>
</feature>
<gene>
    <name evidence="2" type="ORF">MSKU9_1896</name>
</gene>
<evidence type="ECO:0008006" key="4">
    <source>
        <dbReference type="Google" id="ProtNLM"/>
    </source>
</evidence>
<reference evidence="3" key="1">
    <citation type="submission" date="2017-01" db="EMBL/GenBank/DDBJ databases">
        <title>Komagataeibacter sp. MSKU9 whole genome sequencing project.</title>
        <authorList>
            <person name="Matsutani M."/>
            <person name="Naloka K."/>
            <person name="Theeragool G."/>
            <person name="Yakushi T."/>
            <person name="Matsushita K."/>
        </authorList>
    </citation>
    <scope>NUCLEOTIDE SEQUENCE [LARGE SCALE GENOMIC DNA]</scope>
    <source>
        <strain evidence="3">MSKU9</strain>
    </source>
</reference>
<evidence type="ECO:0000313" key="3">
    <source>
        <dbReference type="Proteomes" id="UP000315095"/>
    </source>
</evidence>
<organism evidence="2 3">
    <name type="scientific">Komagataeibacter diospyri</name>
    <dbReference type="NCBI Taxonomy" id="1932662"/>
    <lineage>
        <taxon>Bacteria</taxon>
        <taxon>Pseudomonadati</taxon>
        <taxon>Pseudomonadota</taxon>
        <taxon>Alphaproteobacteria</taxon>
        <taxon>Acetobacterales</taxon>
        <taxon>Acetobacteraceae</taxon>
        <taxon>Komagataeibacter</taxon>
    </lineage>
</organism>
<sequence length="227" mass="24331">MTKPARAQARPAGIHTRQETEERTRNMDMKLFAPRRVAAALAITITAGTTSLCGGSHAAMAQAAPVIVGNQTATAIVESVDHDAGMVLLRDKAGNLDTVRVDPDLRARLPTLHAGDKIGLRIVRTIDAAIAPPGAPMPESTESAAGTRTGPHPHGMMVSFKRERVKVTGVDTTRNQVVFVDPDDITRVVLVRQKPMQEFLKTLKPGDEVDTTVMDAVSFSVLSRIPS</sequence>